<dbReference type="EMBL" id="DTKJ01000020">
    <property type="protein sequence ID" value="HGZ11208.1"/>
    <property type="molecule type" value="Genomic_DNA"/>
</dbReference>
<dbReference type="AlphaFoldDB" id="A0A7C5AKY1"/>
<gene>
    <name evidence="1" type="ORF">ENW48_03200</name>
</gene>
<comment type="caution">
    <text evidence="1">The sequence shown here is derived from an EMBL/GenBank/DDBJ whole genome shotgun (WGS) entry which is preliminary data.</text>
</comment>
<name>A0A7C5AKY1_9BACT</name>
<protein>
    <recommendedName>
        <fullName evidence="2">JAB domain-containing protein</fullName>
    </recommendedName>
</protein>
<organism evidence="1">
    <name type="scientific">Desulfobacca acetoxidans</name>
    <dbReference type="NCBI Taxonomy" id="60893"/>
    <lineage>
        <taxon>Bacteria</taxon>
        <taxon>Pseudomonadati</taxon>
        <taxon>Thermodesulfobacteriota</taxon>
        <taxon>Desulfobaccia</taxon>
        <taxon>Desulfobaccales</taxon>
        <taxon>Desulfobaccaceae</taxon>
        <taxon>Desulfobacca</taxon>
    </lineage>
</organism>
<reference evidence="1" key="1">
    <citation type="journal article" date="2020" name="mSystems">
        <title>Genome- and Community-Level Interaction Insights into Carbon Utilization and Element Cycling Functions of Hydrothermarchaeota in Hydrothermal Sediment.</title>
        <authorList>
            <person name="Zhou Z."/>
            <person name="Liu Y."/>
            <person name="Xu W."/>
            <person name="Pan J."/>
            <person name="Luo Z.H."/>
            <person name="Li M."/>
        </authorList>
    </citation>
    <scope>NUCLEOTIDE SEQUENCE [LARGE SCALE GENOMIC DNA]</scope>
    <source>
        <strain evidence="1">SpSt-853</strain>
    </source>
</reference>
<evidence type="ECO:0000313" key="1">
    <source>
        <dbReference type="EMBL" id="HGZ11208.1"/>
    </source>
</evidence>
<sequence length="270" mass="30365">MRIKALKELERPKPLEIRLATLPDTVLMTDYAREKAFMLGQLVTRVHGEAFEWYAFTLAKRTSPEVILDVGLPVNAENQETYVSLSPEGIAAFQEGLPPHLLINGWLHSHGDMDFRQFSETDANNQATVLDYVTSQLKLPVAKKEVLIRDLNLVVWAGGDLSEPDPGFLTAGSVTLCTDVPVGRARLLETVYGGFCYAIVIGNEGWTRQEIHYKTRGVLTGETHITKKEADLIILESGRRLTSDEIHTLELEVRERLRPVTYVPEKLERV</sequence>
<accession>A0A7C5AKY1</accession>
<proteinExistence type="predicted"/>
<evidence type="ECO:0008006" key="2">
    <source>
        <dbReference type="Google" id="ProtNLM"/>
    </source>
</evidence>